<reference evidence="2 3" key="1">
    <citation type="submission" date="2014-11" db="EMBL/GenBank/DDBJ databases">
        <title>Genome sequencing of Pantoea rodasii ND03.</title>
        <authorList>
            <person name="Muhamad Yunos N.Y."/>
            <person name="Chan K.-G."/>
        </authorList>
    </citation>
    <scope>NUCLEOTIDE SEQUENCE [LARGE SCALE GENOMIC DNA]</scope>
    <source>
        <strain evidence="2 3">ND03</strain>
    </source>
</reference>
<gene>
    <name evidence="2" type="ORF">QU24_07475</name>
</gene>
<name>A0A0B1RBM6_9GAMM</name>
<evidence type="ECO:0000313" key="3">
    <source>
        <dbReference type="Proteomes" id="UP000030853"/>
    </source>
</evidence>
<dbReference type="Gene3D" id="2.60.460.10">
    <property type="entry name" value="protein yfey like domain"/>
    <property type="match status" value="1"/>
</dbReference>
<dbReference type="InterPro" id="IPR010938">
    <property type="entry name" value="DUF1131"/>
</dbReference>
<dbReference type="InterPro" id="IPR038714">
    <property type="entry name" value="YfeY-like_sf"/>
</dbReference>
<feature type="signal peptide" evidence="1">
    <location>
        <begin position="1"/>
        <end position="29"/>
    </location>
</feature>
<sequence length="206" mass="22232">MKVVRPALLVSALILAGCASSGSSSPSSASESHWYNPLSYHWSALNPMNWFGGSLTVTEQGVAGLSSTTPMTEAAIGKALNNDFQLRQGMRTQNGQVVDFWQALDDGKVKLVINGQSSVERIEVMDADAKSADGSKIGDLFSAKFSKAFDNCKLAAGLDARDVECRAPGSQHIAYVYSGEWHGPEGLMPSDDTLKSWKISKMVWQR</sequence>
<dbReference type="Proteomes" id="UP000030853">
    <property type="component" value="Unassembled WGS sequence"/>
</dbReference>
<dbReference type="PROSITE" id="PS51257">
    <property type="entry name" value="PROKAR_LIPOPROTEIN"/>
    <property type="match status" value="1"/>
</dbReference>
<keyword evidence="2" id="KW-0449">Lipoprotein</keyword>
<dbReference type="AlphaFoldDB" id="A0A0B1RBM6"/>
<evidence type="ECO:0000256" key="1">
    <source>
        <dbReference type="SAM" id="SignalP"/>
    </source>
</evidence>
<organism evidence="2 3">
    <name type="scientific">Pantoea rodasii</name>
    <dbReference type="NCBI Taxonomy" id="1076549"/>
    <lineage>
        <taxon>Bacteria</taxon>
        <taxon>Pseudomonadati</taxon>
        <taxon>Pseudomonadota</taxon>
        <taxon>Gammaproteobacteria</taxon>
        <taxon>Enterobacterales</taxon>
        <taxon>Erwiniaceae</taxon>
        <taxon>Pantoea</taxon>
    </lineage>
</organism>
<protein>
    <submittedName>
        <fullName evidence="2">RpoE-regulated lipoprotein</fullName>
    </submittedName>
</protein>
<feature type="chain" id="PRO_5002060777" evidence="1">
    <location>
        <begin position="30"/>
        <end position="206"/>
    </location>
</feature>
<evidence type="ECO:0000313" key="2">
    <source>
        <dbReference type="EMBL" id="KHJ68592.1"/>
    </source>
</evidence>
<keyword evidence="1" id="KW-0732">Signal</keyword>
<accession>A0A0B1RBM6</accession>
<dbReference type="NCBIfam" id="NF007990">
    <property type="entry name" value="PRK10718.1"/>
    <property type="match status" value="1"/>
</dbReference>
<proteinExistence type="predicted"/>
<dbReference type="RefSeq" id="WP_039329701.1">
    <property type="nucleotide sequence ID" value="NZ_JTJJ01000029.1"/>
</dbReference>
<comment type="caution">
    <text evidence="2">The sequence shown here is derived from an EMBL/GenBank/DDBJ whole genome shotgun (WGS) entry which is preliminary data.</text>
</comment>
<dbReference type="EMBL" id="JTJJ01000029">
    <property type="protein sequence ID" value="KHJ68592.1"/>
    <property type="molecule type" value="Genomic_DNA"/>
</dbReference>
<dbReference type="Pfam" id="PF06572">
    <property type="entry name" value="DUF1131"/>
    <property type="match status" value="1"/>
</dbReference>